<sequence length="107" mass="11828">MMNGNSLPVYSYITPPNGGPTNTPNAKPPNAMPIAAPRSSRIRSSILPIGHWPNQRVGDQLDQGFRPEHQTNVNVFSGQVFVPLFLLLYIDRTVLFQAVAQAWCPND</sequence>
<proteinExistence type="predicted"/>
<protein>
    <submittedName>
        <fullName evidence="2">Uncharacterized protein</fullName>
    </submittedName>
</protein>
<dbReference type="WBParaSite" id="nRc.2.0.1.t02836-RA">
    <property type="protein sequence ID" value="nRc.2.0.1.t02836-RA"/>
    <property type="gene ID" value="nRc.2.0.1.g02836"/>
</dbReference>
<evidence type="ECO:0000313" key="2">
    <source>
        <dbReference type="WBParaSite" id="nRc.2.0.1.t02836-RA"/>
    </source>
</evidence>
<organism evidence="1 2">
    <name type="scientific">Romanomermis culicivorax</name>
    <name type="common">Nematode worm</name>
    <dbReference type="NCBI Taxonomy" id="13658"/>
    <lineage>
        <taxon>Eukaryota</taxon>
        <taxon>Metazoa</taxon>
        <taxon>Ecdysozoa</taxon>
        <taxon>Nematoda</taxon>
        <taxon>Enoplea</taxon>
        <taxon>Dorylaimia</taxon>
        <taxon>Mermithida</taxon>
        <taxon>Mermithoidea</taxon>
        <taxon>Mermithidae</taxon>
        <taxon>Romanomermis</taxon>
    </lineage>
</organism>
<dbReference type="AlphaFoldDB" id="A0A915HMU6"/>
<dbReference type="Proteomes" id="UP000887565">
    <property type="component" value="Unplaced"/>
</dbReference>
<name>A0A915HMU6_ROMCU</name>
<reference evidence="2" key="1">
    <citation type="submission" date="2022-11" db="UniProtKB">
        <authorList>
            <consortium name="WormBaseParasite"/>
        </authorList>
    </citation>
    <scope>IDENTIFICATION</scope>
</reference>
<evidence type="ECO:0000313" key="1">
    <source>
        <dbReference type="Proteomes" id="UP000887565"/>
    </source>
</evidence>
<accession>A0A915HMU6</accession>
<keyword evidence="1" id="KW-1185">Reference proteome</keyword>